<keyword evidence="3" id="KW-0175">Coiled coil</keyword>
<dbReference type="PANTHER" id="PTHR45973:SF33">
    <property type="entry name" value="CHROMOSOME UNDETERMINED SCAFFOLD_20, WHOLE GENOME SHOTGUN SEQUENCE"/>
    <property type="match status" value="1"/>
</dbReference>
<protein>
    <submittedName>
        <fullName evidence="4">Uncharacterized protein</fullName>
    </submittedName>
</protein>
<comment type="caution">
    <text evidence="4">The sequence shown here is derived from an EMBL/GenBank/DDBJ whole genome shotgun (WGS) entry which is preliminary data.</text>
</comment>
<dbReference type="InterPro" id="IPR001611">
    <property type="entry name" value="Leu-rich_rpt"/>
</dbReference>
<dbReference type="AlphaFoldDB" id="A0A8S1N9X4"/>
<keyword evidence="5" id="KW-1185">Reference proteome</keyword>
<name>A0A8S1N9X4_9CILI</name>
<evidence type="ECO:0000256" key="1">
    <source>
        <dbReference type="ARBA" id="ARBA00022614"/>
    </source>
</evidence>
<feature type="coiled-coil region" evidence="3">
    <location>
        <begin position="233"/>
        <end position="331"/>
    </location>
</feature>
<dbReference type="OrthoDB" id="1904536at2759"/>
<evidence type="ECO:0000313" key="5">
    <source>
        <dbReference type="Proteomes" id="UP000692954"/>
    </source>
</evidence>
<dbReference type="Pfam" id="PF12799">
    <property type="entry name" value="LRR_4"/>
    <property type="match status" value="1"/>
</dbReference>
<evidence type="ECO:0000313" key="4">
    <source>
        <dbReference type="EMBL" id="CAD8086383.1"/>
    </source>
</evidence>
<keyword evidence="1" id="KW-0433">Leucine-rich repeat</keyword>
<dbReference type="InterPro" id="IPR025875">
    <property type="entry name" value="Leu-rich_rpt_4"/>
</dbReference>
<dbReference type="PROSITE" id="PS51450">
    <property type="entry name" value="LRR"/>
    <property type="match status" value="4"/>
</dbReference>
<proteinExistence type="predicted"/>
<gene>
    <name evidence="4" type="ORF">PSON_ATCC_30995.1.T0490335</name>
</gene>
<dbReference type="InterPro" id="IPR050576">
    <property type="entry name" value="Cilia_flagella_integrity"/>
</dbReference>
<evidence type="ECO:0000256" key="2">
    <source>
        <dbReference type="ARBA" id="ARBA00022737"/>
    </source>
</evidence>
<dbReference type="PANTHER" id="PTHR45973">
    <property type="entry name" value="PROTEIN PHOSPHATASE 1 REGULATORY SUBUNIT SDS22-RELATED"/>
    <property type="match status" value="1"/>
</dbReference>
<dbReference type="SMART" id="SM00365">
    <property type="entry name" value="LRR_SD22"/>
    <property type="match status" value="5"/>
</dbReference>
<reference evidence="4" key="1">
    <citation type="submission" date="2021-01" db="EMBL/GenBank/DDBJ databases">
        <authorList>
            <consortium name="Genoscope - CEA"/>
            <person name="William W."/>
        </authorList>
    </citation>
    <scope>NUCLEOTIDE SEQUENCE</scope>
</reference>
<dbReference type="EMBL" id="CAJJDN010000049">
    <property type="protein sequence ID" value="CAD8086383.1"/>
    <property type="molecule type" value="Genomic_DNA"/>
</dbReference>
<organism evidence="4 5">
    <name type="scientific">Paramecium sonneborni</name>
    <dbReference type="NCBI Taxonomy" id="65129"/>
    <lineage>
        <taxon>Eukaryota</taxon>
        <taxon>Sar</taxon>
        <taxon>Alveolata</taxon>
        <taxon>Ciliophora</taxon>
        <taxon>Intramacronucleata</taxon>
        <taxon>Oligohymenophorea</taxon>
        <taxon>Peniculida</taxon>
        <taxon>Parameciidae</taxon>
        <taxon>Paramecium</taxon>
    </lineage>
</organism>
<dbReference type="Proteomes" id="UP000692954">
    <property type="component" value="Unassembled WGS sequence"/>
</dbReference>
<keyword evidence="2" id="KW-0677">Repeat</keyword>
<sequence>MRKKQLERDDEGNLIMNEQNIIDICEKEGLYEYPELNTKLYLHFKAFRKIGGLDNFLNVKTLWLENNFITKIEGLDNLQQLTHLFLQNNLITKIEGLRENVELLTLNLSHNCIKVVENLQKLQKLSSLDLSTNKFKSVSDIWELELNSQISNLDLSNNMLEFEGEHDDDPLLLVFKKMKKLKCLYLQQNNYIRHIQNYRKYYLANLPELTYLDTQPVFPQERRIVDAWGKFGKEGELNERQKIKEEEDAKKKEYREEIRKQLPIHLQSKINFFQKNIITIENEIQEMELRKQNHLVQNSQEIEITFLEASINQKQSQLNEMNELLNNMRVRQIRQNSLTESQLIGQQIDQQEKIQIQLDELD</sequence>
<evidence type="ECO:0000256" key="3">
    <source>
        <dbReference type="SAM" id="Coils"/>
    </source>
</evidence>
<accession>A0A8S1N9X4</accession>